<keyword evidence="1" id="KW-1133">Transmembrane helix</keyword>
<proteinExistence type="predicted"/>
<dbReference type="AlphaFoldDB" id="A0A261ET58"/>
<keyword evidence="1" id="KW-0472">Membrane</keyword>
<keyword evidence="3" id="KW-1185">Reference proteome</keyword>
<accession>A0A261ET58</accession>
<dbReference type="OrthoDB" id="3243123at2"/>
<dbReference type="EMBL" id="MWWS01000004">
    <property type="protein sequence ID" value="OZG49846.1"/>
    <property type="molecule type" value="Genomic_DNA"/>
</dbReference>
<gene>
    <name evidence="2" type="ORF">BOCO_0363</name>
</gene>
<protein>
    <submittedName>
        <fullName evidence="2">Uncharacterized protein</fullName>
    </submittedName>
</protein>
<feature type="transmembrane region" description="Helical" evidence="1">
    <location>
        <begin position="75"/>
        <end position="94"/>
    </location>
</feature>
<dbReference type="Proteomes" id="UP000216004">
    <property type="component" value="Unassembled WGS sequence"/>
</dbReference>
<comment type="caution">
    <text evidence="2">The sequence shown here is derived from an EMBL/GenBank/DDBJ whole genome shotgun (WGS) entry which is preliminary data.</text>
</comment>
<feature type="transmembrane region" description="Helical" evidence="1">
    <location>
        <begin position="100"/>
        <end position="119"/>
    </location>
</feature>
<keyword evidence="1" id="KW-0812">Transmembrane</keyword>
<evidence type="ECO:0000256" key="1">
    <source>
        <dbReference type="SAM" id="Phobius"/>
    </source>
</evidence>
<reference evidence="2 3" key="1">
    <citation type="journal article" date="2017" name="BMC Genomics">
        <title>Comparative genomic and phylogenomic analyses of the Bifidobacteriaceae family.</title>
        <authorList>
            <person name="Lugli G.A."/>
            <person name="Milani C."/>
            <person name="Turroni F."/>
            <person name="Duranti S."/>
            <person name="Mancabelli L."/>
            <person name="Mangifesta M."/>
            <person name="Ferrario C."/>
            <person name="Modesto M."/>
            <person name="Mattarelli P."/>
            <person name="Jiri K."/>
            <person name="van Sinderen D."/>
            <person name="Ventura M."/>
        </authorList>
    </citation>
    <scope>NUCLEOTIDE SEQUENCE [LARGE SCALE GENOMIC DNA]</scope>
    <source>
        <strain evidence="2 3">DSM 22924</strain>
    </source>
</reference>
<organism evidence="2 3">
    <name type="scientific">Bombiscardovia coagulans</name>
    <dbReference type="NCBI Taxonomy" id="686666"/>
    <lineage>
        <taxon>Bacteria</taxon>
        <taxon>Bacillati</taxon>
        <taxon>Actinomycetota</taxon>
        <taxon>Actinomycetes</taxon>
        <taxon>Bifidobacteriales</taxon>
        <taxon>Bifidobacteriaceae</taxon>
        <taxon>Bombiscardovia</taxon>
    </lineage>
</organism>
<evidence type="ECO:0000313" key="2">
    <source>
        <dbReference type="EMBL" id="OZG49846.1"/>
    </source>
</evidence>
<dbReference type="RefSeq" id="WP_094722412.1">
    <property type="nucleotide sequence ID" value="NZ_MWWS01000004.1"/>
</dbReference>
<name>A0A261ET58_9BIFI</name>
<feature type="transmembrane region" description="Helical" evidence="1">
    <location>
        <begin position="34"/>
        <end position="55"/>
    </location>
</feature>
<sequence>MRNYGGFIAAPQIVGPLRDGVQKFVSTISSNSGLMTLLMVIGGIVIAVCIALLLLRKFWPQTPIGRQMNEGNSSVVWCIVAILLGTVLILPGQILPFLTAIIASLVQWVILNPLSMIFGI</sequence>
<evidence type="ECO:0000313" key="3">
    <source>
        <dbReference type="Proteomes" id="UP000216004"/>
    </source>
</evidence>